<evidence type="ECO:0000259" key="7">
    <source>
        <dbReference type="PROSITE" id="PS50850"/>
    </source>
</evidence>
<dbReference type="PROSITE" id="PS50850">
    <property type="entry name" value="MFS"/>
    <property type="match status" value="1"/>
</dbReference>
<feature type="transmembrane region" description="Helical" evidence="6">
    <location>
        <begin position="281"/>
        <end position="299"/>
    </location>
</feature>
<dbReference type="RefSeq" id="WP_085277973.1">
    <property type="nucleotide sequence ID" value="NZ_FXAG01000039.1"/>
</dbReference>
<dbReference type="Pfam" id="PF07690">
    <property type="entry name" value="MFS_1"/>
    <property type="match status" value="1"/>
</dbReference>
<evidence type="ECO:0000256" key="3">
    <source>
        <dbReference type="ARBA" id="ARBA00022692"/>
    </source>
</evidence>
<feature type="transmembrane region" description="Helical" evidence="6">
    <location>
        <begin position="16"/>
        <end position="34"/>
    </location>
</feature>
<dbReference type="InterPro" id="IPR020846">
    <property type="entry name" value="MFS_dom"/>
</dbReference>
<protein>
    <submittedName>
        <fullName evidence="8">MFS transporter, DHA1 family, arabinose polymer transporter</fullName>
    </submittedName>
</protein>
<name>A0A1Y6CCX6_9NEIS</name>
<accession>A0A1Y6CCX6</accession>
<sequence length="408" mass="41701">MDQPVTATSDRSGKEWLSLLALAIGAFSIGTTEFSPMGLLPVIAEGVYVSIPTAGMLITVYAIGVMVGAPLMTIVLSRWSRRTALIALMGIFTLGNLLSAVASDYTTLLLARLVTSLNHGAFFGLGSLVAASVVPRHKQASAVATMFMGLTIANIGGVPAATWLGQTIGWRMSFAATAGLGILTMLILRAALPKGEAGKVPHVRGELKVLTRPVVLMAMATTVLGAGAMFTLYTYIAPTLEHITGASPNFVTAMLVLVGVGFSIGNLAGGRLADRSLNGSLIVFLVLLVAIMLAFPLLAKTPLGTAFAVVVWGAATFAVVPPLQMRVMRAAAEAPGLASSVNVGAFNLGNAVGAAAGGAAISAGFGYEAVPLVGALIAASGLLLVIVQIVLQRQPKPGQLAEASSINI</sequence>
<dbReference type="SUPFAM" id="SSF103473">
    <property type="entry name" value="MFS general substrate transporter"/>
    <property type="match status" value="1"/>
</dbReference>
<feature type="transmembrane region" description="Helical" evidence="6">
    <location>
        <begin position="143"/>
        <end position="164"/>
    </location>
</feature>
<gene>
    <name evidence="8" type="ORF">SAMN02745746_04041</name>
</gene>
<dbReference type="InterPro" id="IPR050189">
    <property type="entry name" value="MFS_Efflux_Transporters"/>
</dbReference>
<feature type="transmembrane region" description="Helical" evidence="6">
    <location>
        <begin position="170"/>
        <end position="192"/>
    </location>
</feature>
<keyword evidence="4 6" id="KW-1133">Transmembrane helix</keyword>
<keyword evidence="2" id="KW-1003">Cell membrane</keyword>
<dbReference type="Gene3D" id="1.20.1250.20">
    <property type="entry name" value="MFS general substrate transporter like domains"/>
    <property type="match status" value="1"/>
</dbReference>
<dbReference type="EMBL" id="FXAG01000039">
    <property type="protein sequence ID" value="SMF57337.1"/>
    <property type="molecule type" value="Genomic_DNA"/>
</dbReference>
<dbReference type="InterPro" id="IPR011701">
    <property type="entry name" value="MFS"/>
</dbReference>
<feature type="transmembrane region" description="Helical" evidence="6">
    <location>
        <begin position="213"/>
        <end position="236"/>
    </location>
</feature>
<keyword evidence="9" id="KW-1185">Reference proteome</keyword>
<feature type="transmembrane region" description="Helical" evidence="6">
    <location>
        <begin position="54"/>
        <end position="76"/>
    </location>
</feature>
<evidence type="ECO:0000313" key="8">
    <source>
        <dbReference type="EMBL" id="SMF57337.1"/>
    </source>
</evidence>
<feature type="transmembrane region" description="Helical" evidence="6">
    <location>
        <begin position="372"/>
        <end position="391"/>
    </location>
</feature>
<dbReference type="Proteomes" id="UP000192920">
    <property type="component" value="Unassembled WGS sequence"/>
</dbReference>
<dbReference type="InterPro" id="IPR036259">
    <property type="entry name" value="MFS_trans_sf"/>
</dbReference>
<reference evidence="9" key="1">
    <citation type="submission" date="2017-04" db="EMBL/GenBank/DDBJ databases">
        <authorList>
            <person name="Varghese N."/>
            <person name="Submissions S."/>
        </authorList>
    </citation>
    <scope>NUCLEOTIDE SEQUENCE [LARGE SCALE GENOMIC DNA]</scope>
    <source>
        <strain evidence="9">DSM 22618</strain>
    </source>
</reference>
<feature type="transmembrane region" description="Helical" evidence="6">
    <location>
        <begin position="83"/>
        <end position="103"/>
    </location>
</feature>
<feature type="transmembrane region" description="Helical" evidence="6">
    <location>
        <begin position="305"/>
        <end position="323"/>
    </location>
</feature>
<keyword evidence="5 6" id="KW-0472">Membrane</keyword>
<proteinExistence type="predicted"/>
<evidence type="ECO:0000256" key="6">
    <source>
        <dbReference type="SAM" id="Phobius"/>
    </source>
</evidence>
<dbReference type="GO" id="GO:0005886">
    <property type="term" value="C:plasma membrane"/>
    <property type="evidence" value="ECO:0007669"/>
    <property type="project" value="UniProtKB-SubCell"/>
</dbReference>
<feature type="transmembrane region" description="Helical" evidence="6">
    <location>
        <begin position="248"/>
        <end position="269"/>
    </location>
</feature>
<evidence type="ECO:0000256" key="4">
    <source>
        <dbReference type="ARBA" id="ARBA00022989"/>
    </source>
</evidence>
<feature type="transmembrane region" description="Helical" evidence="6">
    <location>
        <begin position="344"/>
        <end position="366"/>
    </location>
</feature>
<dbReference type="PANTHER" id="PTHR43124">
    <property type="entry name" value="PURINE EFFLUX PUMP PBUE"/>
    <property type="match status" value="1"/>
</dbReference>
<evidence type="ECO:0000256" key="2">
    <source>
        <dbReference type="ARBA" id="ARBA00022475"/>
    </source>
</evidence>
<feature type="transmembrane region" description="Helical" evidence="6">
    <location>
        <begin position="109"/>
        <end position="131"/>
    </location>
</feature>
<organism evidence="8 9">
    <name type="scientific">Pseudogulbenkiania subflava DSM 22618</name>
    <dbReference type="NCBI Taxonomy" id="1123014"/>
    <lineage>
        <taxon>Bacteria</taxon>
        <taxon>Pseudomonadati</taxon>
        <taxon>Pseudomonadota</taxon>
        <taxon>Betaproteobacteria</taxon>
        <taxon>Neisseriales</taxon>
        <taxon>Chromobacteriaceae</taxon>
        <taxon>Pseudogulbenkiania</taxon>
    </lineage>
</organism>
<dbReference type="PANTHER" id="PTHR43124:SF8">
    <property type="entry name" value="INNER MEMBRANE TRANSPORT PROTEIN YDHP"/>
    <property type="match status" value="1"/>
</dbReference>
<dbReference type="CDD" id="cd17324">
    <property type="entry name" value="MFS_NepI_like"/>
    <property type="match status" value="1"/>
</dbReference>
<dbReference type="STRING" id="1123014.SAMN02745746_04041"/>
<keyword evidence="3 6" id="KW-0812">Transmembrane</keyword>
<evidence type="ECO:0000313" key="9">
    <source>
        <dbReference type="Proteomes" id="UP000192920"/>
    </source>
</evidence>
<evidence type="ECO:0000256" key="5">
    <source>
        <dbReference type="ARBA" id="ARBA00023136"/>
    </source>
</evidence>
<comment type="subcellular location">
    <subcellularLocation>
        <location evidence="1">Cell membrane</location>
        <topology evidence="1">Multi-pass membrane protein</topology>
    </subcellularLocation>
</comment>
<dbReference type="AlphaFoldDB" id="A0A1Y6CCX6"/>
<dbReference type="GO" id="GO:0022857">
    <property type="term" value="F:transmembrane transporter activity"/>
    <property type="evidence" value="ECO:0007669"/>
    <property type="project" value="InterPro"/>
</dbReference>
<feature type="domain" description="Major facilitator superfamily (MFS) profile" evidence="7">
    <location>
        <begin position="18"/>
        <end position="396"/>
    </location>
</feature>
<evidence type="ECO:0000256" key="1">
    <source>
        <dbReference type="ARBA" id="ARBA00004651"/>
    </source>
</evidence>